<proteinExistence type="predicted"/>
<protein>
    <submittedName>
        <fullName evidence="2">Uncharacterized protein</fullName>
    </submittedName>
</protein>
<dbReference type="Proteomes" id="UP000580568">
    <property type="component" value="Unassembled WGS sequence"/>
</dbReference>
<organism evidence="2 3">
    <name type="scientific">Clostridium fungisolvens</name>
    <dbReference type="NCBI Taxonomy" id="1604897"/>
    <lineage>
        <taxon>Bacteria</taxon>
        <taxon>Bacillati</taxon>
        <taxon>Bacillota</taxon>
        <taxon>Clostridia</taxon>
        <taxon>Eubacteriales</taxon>
        <taxon>Clostridiaceae</taxon>
        <taxon>Clostridium</taxon>
    </lineage>
</organism>
<keyword evidence="1" id="KW-0472">Membrane</keyword>
<keyword evidence="3" id="KW-1185">Reference proteome</keyword>
<comment type="caution">
    <text evidence="2">The sequence shown here is derived from an EMBL/GenBank/DDBJ whole genome shotgun (WGS) entry which is preliminary data.</text>
</comment>
<keyword evidence="1" id="KW-0812">Transmembrane</keyword>
<evidence type="ECO:0000256" key="1">
    <source>
        <dbReference type="SAM" id="Phobius"/>
    </source>
</evidence>
<dbReference type="AlphaFoldDB" id="A0A6V8SHD9"/>
<dbReference type="EMBL" id="BLZR01000001">
    <property type="protein sequence ID" value="GFP74303.1"/>
    <property type="molecule type" value="Genomic_DNA"/>
</dbReference>
<keyword evidence="1" id="KW-1133">Transmembrane helix</keyword>
<reference evidence="2 3" key="1">
    <citation type="submission" date="2020-07" db="EMBL/GenBank/DDBJ databases">
        <title>A new beta-1,3-glucan-decomposing anaerobic bacterium isolated from anoxic soil subjected to biological soil disinfestation.</title>
        <authorList>
            <person name="Ueki A."/>
            <person name="Tonouchi A."/>
        </authorList>
    </citation>
    <scope>NUCLEOTIDE SEQUENCE [LARGE SCALE GENOMIC DNA]</scope>
    <source>
        <strain evidence="2 3">TW1</strain>
    </source>
</reference>
<gene>
    <name evidence="2" type="ORF">bsdtw1_00349</name>
</gene>
<evidence type="ECO:0000313" key="3">
    <source>
        <dbReference type="Proteomes" id="UP000580568"/>
    </source>
</evidence>
<sequence>MNCIFLLKIICIMKIVTSVPIMLLGGKAKTELVEGL</sequence>
<evidence type="ECO:0000313" key="2">
    <source>
        <dbReference type="EMBL" id="GFP74303.1"/>
    </source>
</evidence>
<feature type="transmembrane region" description="Helical" evidence="1">
    <location>
        <begin position="6"/>
        <end position="26"/>
    </location>
</feature>
<name>A0A6V8SHD9_9CLOT</name>
<accession>A0A6V8SHD9</accession>